<keyword evidence="5" id="KW-0496">Mitochondrion</keyword>
<dbReference type="GO" id="GO:0005762">
    <property type="term" value="C:mitochondrial large ribosomal subunit"/>
    <property type="evidence" value="ECO:0007669"/>
    <property type="project" value="TreeGrafter"/>
</dbReference>
<evidence type="ECO:0000256" key="6">
    <source>
        <dbReference type="ARBA" id="ARBA00023274"/>
    </source>
</evidence>
<sequence length="357" mass="41563">MAACMTVRRPIGSLVRAGKLILAQPVRYRWKPPDKDAVIYPTFSERLAVHIDMDVMKDIWNRESMPKHVCRIAEHYGIFHDMFDGAHFYPVVPLEINYDCTEEYVTPVCYGNVIPASETSKVPSVSYSSKEDSLWTLLLSSPDGNLEDNSQEILHWAVGNIPGNVIGRGEQLCEYLPPFPPRGAGYLRYVFTLFKQEGRMNYSEFQLSLQGASLRKRSFSMYQFYKTNEDNLTPAGLAFFQCEWDKSVTSVFHHVLDMKEPVFEFLHPPEYLPAQLQFPHKEPFNLYLDMYRDVKDLQEEVLKLKLRDVDPTKPPAPRLKYPNMDALPQNAPSWLREKVQHQRLGRYQWKDLYVDRD</sequence>
<dbReference type="SUPFAM" id="SSF49777">
    <property type="entry name" value="PEBP-like"/>
    <property type="match status" value="1"/>
</dbReference>
<comment type="subcellular location">
    <subcellularLocation>
        <location evidence="1">Mitochondrion</location>
    </subcellularLocation>
</comment>
<dbReference type="FunFam" id="3.90.280.10:FF:000002">
    <property type="entry name" value="39S ribosomal protein L38, mitochondrial"/>
    <property type="match status" value="1"/>
</dbReference>
<evidence type="ECO:0000256" key="7">
    <source>
        <dbReference type="ARBA" id="ARBA00038016"/>
    </source>
</evidence>
<comment type="caution">
    <text evidence="10">The sequence shown here is derived from an EMBL/GenBank/DDBJ whole genome shotgun (WGS) entry which is preliminary data.</text>
</comment>
<keyword evidence="4" id="KW-0175">Coiled coil</keyword>
<name>A0AAV4BY50_9GAST</name>
<accession>A0AAV4BY50</accession>
<dbReference type="Gene3D" id="3.90.280.10">
    <property type="entry name" value="PEBP-like"/>
    <property type="match status" value="1"/>
</dbReference>
<dbReference type="AlphaFoldDB" id="A0AAV4BY50"/>
<evidence type="ECO:0000313" key="10">
    <source>
        <dbReference type="EMBL" id="GFO25345.1"/>
    </source>
</evidence>
<evidence type="ECO:0000256" key="8">
    <source>
        <dbReference type="ARBA" id="ARBA00039444"/>
    </source>
</evidence>
<dbReference type="Proteomes" id="UP000735302">
    <property type="component" value="Unassembled WGS sequence"/>
</dbReference>
<dbReference type="InterPro" id="IPR008914">
    <property type="entry name" value="PEBP"/>
</dbReference>
<organism evidence="10 11">
    <name type="scientific">Plakobranchus ocellatus</name>
    <dbReference type="NCBI Taxonomy" id="259542"/>
    <lineage>
        <taxon>Eukaryota</taxon>
        <taxon>Metazoa</taxon>
        <taxon>Spiralia</taxon>
        <taxon>Lophotrochozoa</taxon>
        <taxon>Mollusca</taxon>
        <taxon>Gastropoda</taxon>
        <taxon>Heterobranchia</taxon>
        <taxon>Euthyneura</taxon>
        <taxon>Panpulmonata</taxon>
        <taxon>Sacoglossa</taxon>
        <taxon>Placobranchoidea</taxon>
        <taxon>Plakobranchidae</taxon>
        <taxon>Plakobranchus</taxon>
    </lineage>
</organism>
<evidence type="ECO:0000313" key="11">
    <source>
        <dbReference type="Proteomes" id="UP000735302"/>
    </source>
</evidence>
<comment type="similarity">
    <text evidence="7">Belongs to the phosphatidylethanolamine-binding protein family. Mitochondrion-specific ribosomal protein mL38 subfamily.</text>
</comment>
<dbReference type="PANTHER" id="PTHR11362:SF133">
    <property type="entry name" value="LARGE RIBOSOMAL SUBUNIT PROTEIN ML38"/>
    <property type="match status" value="1"/>
</dbReference>
<evidence type="ECO:0000256" key="1">
    <source>
        <dbReference type="ARBA" id="ARBA00004173"/>
    </source>
</evidence>
<proteinExistence type="inferred from homology"/>
<evidence type="ECO:0000256" key="2">
    <source>
        <dbReference type="ARBA" id="ARBA00022946"/>
    </source>
</evidence>
<dbReference type="EMBL" id="BLXT01005746">
    <property type="protein sequence ID" value="GFO25345.1"/>
    <property type="molecule type" value="Genomic_DNA"/>
</dbReference>
<keyword evidence="2" id="KW-0809">Transit peptide</keyword>
<evidence type="ECO:0000256" key="4">
    <source>
        <dbReference type="ARBA" id="ARBA00023054"/>
    </source>
</evidence>
<protein>
    <recommendedName>
        <fullName evidence="8">Large ribosomal subunit protein mL38</fullName>
    </recommendedName>
    <alternativeName>
        <fullName evidence="9">39S ribosomal protein L38, mitochondrial</fullName>
    </alternativeName>
</protein>
<dbReference type="InterPro" id="IPR036610">
    <property type="entry name" value="PEBP-like_sf"/>
</dbReference>
<dbReference type="PANTHER" id="PTHR11362">
    <property type="entry name" value="PHOSPHATIDYLETHANOLAMINE-BINDING PROTEIN"/>
    <property type="match status" value="1"/>
</dbReference>
<reference evidence="10 11" key="1">
    <citation type="journal article" date="2021" name="Elife">
        <title>Chloroplast acquisition without the gene transfer in kleptoplastic sea slugs, Plakobranchus ocellatus.</title>
        <authorList>
            <person name="Maeda T."/>
            <person name="Takahashi S."/>
            <person name="Yoshida T."/>
            <person name="Shimamura S."/>
            <person name="Takaki Y."/>
            <person name="Nagai Y."/>
            <person name="Toyoda A."/>
            <person name="Suzuki Y."/>
            <person name="Arimoto A."/>
            <person name="Ishii H."/>
            <person name="Satoh N."/>
            <person name="Nishiyama T."/>
            <person name="Hasebe M."/>
            <person name="Maruyama T."/>
            <person name="Minagawa J."/>
            <person name="Obokata J."/>
            <person name="Shigenobu S."/>
        </authorList>
    </citation>
    <scope>NUCLEOTIDE SEQUENCE [LARGE SCALE GENOMIC DNA]</scope>
</reference>
<keyword evidence="6" id="KW-0687">Ribonucleoprotein</keyword>
<gene>
    <name evidence="10" type="ORF">PoB_005185000</name>
</gene>
<dbReference type="GO" id="GO:0005743">
    <property type="term" value="C:mitochondrial inner membrane"/>
    <property type="evidence" value="ECO:0007669"/>
    <property type="project" value="UniProtKB-ARBA"/>
</dbReference>
<evidence type="ECO:0000256" key="5">
    <source>
        <dbReference type="ARBA" id="ARBA00023128"/>
    </source>
</evidence>
<evidence type="ECO:0000256" key="9">
    <source>
        <dbReference type="ARBA" id="ARBA00041206"/>
    </source>
</evidence>
<keyword evidence="11" id="KW-1185">Reference proteome</keyword>
<keyword evidence="3 10" id="KW-0689">Ribosomal protein</keyword>
<dbReference type="InterPro" id="IPR035810">
    <property type="entry name" value="PEBP_euk"/>
</dbReference>
<dbReference type="Pfam" id="PF01161">
    <property type="entry name" value="PBP"/>
    <property type="match status" value="1"/>
</dbReference>
<evidence type="ECO:0000256" key="3">
    <source>
        <dbReference type="ARBA" id="ARBA00022980"/>
    </source>
</evidence>
<dbReference type="CDD" id="cd00866">
    <property type="entry name" value="PEBP_euk"/>
    <property type="match status" value="1"/>
</dbReference>